<dbReference type="Gene3D" id="3.10.560.10">
    <property type="entry name" value="Outer membrane lipoprotein wza domain like"/>
    <property type="match status" value="1"/>
</dbReference>
<dbReference type="GO" id="GO:0003677">
    <property type="term" value="F:DNA binding"/>
    <property type="evidence" value="ECO:0007669"/>
    <property type="project" value="InterPro"/>
</dbReference>
<dbReference type="GO" id="GO:0006281">
    <property type="term" value="P:DNA repair"/>
    <property type="evidence" value="ECO:0007669"/>
    <property type="project" value="InterPro"/>
</dbReference>
<evidence type="ECO:0000259" key="2">
    <source>
        <dbReference type="SMART" id="SM00278"/>
    </source>
</evidence>
<dbReference type="InterPro" id="IPR010994">
    <property type="entry name" value="RuvA_2-like"/>
</dbReference>
<dbReference type="Pfam" id="PF12836">
    <property type="entry name" value="HHH_3"/>
    <property type="match status" value="1"/>
</dbReference>
<organism evidence="3 4">
    <name type="scientific">Fervidibacillus albus</name>
    <dbReference type="NCBI Taxonomy" id="2980026"/>
    <lineage>
        <taxon>Bacteria</taxon>
        <taxon>Bacillati</taxon>
        <taxon>Bacillota</taxon>
        <taxon>Bacilli</taxon>
        <taxon>Bacillales</taxon>
        <taxon>Bacillaceae</taxon>
        <taxon>Fervidibacillus</taxon>
    </lineage>
</organism>
<evidence type="ECO:0000256" key="1">
    <source>
        <dbReference type="SAM" id="Phobius"/>
    </source>
</evidence>
<proteinExistence type="predicted"/>
<dbReference type="InterPro" id="IPR003583">
    <property type="entry name" value="Hlx-hairpin-Hlx_DNA-bd_motif"/>
</dbReference>
<keyword evidence="4" id="KW-1185">Reference proteome</keyword>
<dbReference type="Gene3D" id="1.10.150.310">
    <property type="entry name" value="Tex RuvX-like domain-like"/>
    <property type="match status" value="1"/>
</dbReference>
<keyword evidence="1" id="KW-1133">Transmembrane helix</keyword>
<reference evidence="3" key="1">
    <citation type="submission" date="2022-09" db="EMBL/GenBank/DDBJ databases">
        <title>Complete Genomes of Fervidibacillus albus and Fervidibacillus halotolerans isolated from tidal flat sediments.</title>
        <authorList>
            <person name="Kwon K.K."/>
            <person name="Yang S.-H."/>
            <person name="Park M.J."/>
            <person name="Oh H.-M."/>
        </authorList>
    </citation>
    <scope>NUCLEOTIDE SEQUENCE</scope>
    <source>
        <strain evidence="3">MEBiC13591</strain>
    </source>
</reference>
<feature type="domain" description="Helix-hairpin-helix DNA-binding motif class 1" evidence="2">
    <location>
        <begin position="158"/>
        <end position="177"/>
    </location>
</feature>
<evidence type="ECO:0000313" key="3">
    <source>
        <dbReference type="EMBL" id="WAA10356.1"/>
    </source>
</evidence>
<dbReference type="AlphaFoldDB" id="A0A9E8LVM7"/>
<sequence length="211" mass="23494">MLEWETVKNWIAERKTPVIIGSIVVITILYVLYEKSFDTSGEISMGEVSVHTEEVTENPGSLAISDGENEMMMVDVKGAVKHPGVYEVDEGERIIDVIHKSGGFTDRADVNRINLSERVTDEMVIYVPEIGEELQTDIQGGSSQRDADRININDADESVLQSLPGIGPSKAEAIVQYREENGPFETEEELMNISGIGEKTFEKLKEFITVR</sequence>
<evidence type="ECO:0000313" key="4">
    <source>
        <dbReference type="Proteomes" id="UP001164718"/>
    </source>
</evidence>
<dbReference type="GO" id="GO:0015627">
    <property type="term" value="C:type II protein secretion system complex"/>
    <property type="evidence" value="ECO:0007669"/>
    <property type="project" value="TreeGrafter"/>
</dbReference>
<dbReference type="SUPFAM" id="SSF47781">
    <property type="entry name" value="RuvA domain 2-like"/>
    <property type="match status" value="1"/>
</dbReference>
<dbReference type="EMBL" id="CP106878">
    <property type="protein sequence ID" value="WAA10356.1"/>
    <property type="molecule type" value="Genomic_DNA"/>
</dbReference>
<protein>
    <submittedName>
        <fullName evidence="3">Helix-hairpin-helix domain-containing protein</fullName>
    </submittedName>
</protein>
<dbReference type="InterPro" id="IPR051675">
    <property type="entry name" value="Endo/Exo/Phosphatase_dom_1"/>
</dbReference>
<dbReference type="GO" id="GO:0015628">
    <property type="term" value="P:protein secretion by the type II secretion system"/>
    <property type="evidence" value="ECO:0007669"/>
    <property type="project" value="TreeGrafter"/>
</dbReference>
<dbReference type="InterPro" id="IPR004509">
    <property type="entry name" value="Competence_ComEA_HhH"/>
</dbReference>
<feature type="transmembrane region" description="Helical" evidence="1">
    <location>
        <begin position="16"/>
        <end position="33"/>
    </location>
</feature>
<keyword evidence="1" id="KW-0812">Transmembrane</keyword>
<dbReference type="PANTHER" id="PTHR21180:SF32">
    <property type="entry name" value="ENDONUCLEASE_EXONUCLEASE_PHOSPHATASE FAMILY DOMAIN-CONTAINING PROTEIN 1"/>
    <property type="match status" value="1"/>
</dbReference>
<name>A0A9E8LVM7_9BACI</name>
<dbReference type="Proteomes" id="UP001164718">
    <property type="component" value="Chromosome"/>
</dbReference>
<dbReference type="SMART" id="SM00278">
    <property type="entry name" value="HhH1"/>
    <property type="match status" value="2"/>
</dbReference>
<feature type="domain" description="Helix-hairpin-helix DNA-binding motif class 1" evidence="2">
    <location>
        <begin position="188"/>
        <end position="207"/>
    </location>
</feature>
<accession>A0A9E8LVM7</accession>
<keyword evidence="1" id="KW-0472">Membrane</keyword>
<dbReference type="NCBIfam" id="TIGR00426">
    <property type="entry name" value="competence protein ComEA helix-hairpin-helix repeat region"/>
    <property type="match status" value="1"/>
</dbReference>
<gene>
    <name evidence="3" type="ORF">OE104_03205</name>
</gene>
<dbReference type="PANTHER" id="PTHR21180">
    <property type="entry name" value="ENDONUCLEASE/EXONUCLEASE/PHOSPHATASE FAMILY DOMAIN-CONTAINING PROTEIN 1"/>
    <property type="match status" value="1"/>
</dbReference>
<dbReference type="InterPro" id="IPR019554">
    <property type="entry name" value="Soluble_ligand-bd"/>
</dbReference>
<dbReference type="KEGG" id="faf:OE104_03205"/>
<dbReference type="Pfam" id="PF10531">
    <property type="entry name" value="SLBB"/>
    <property type="match status" value="1"/>
</dbReference>
<dbReference type="RefSeq" id="WP_275418140.1">
    <property type="nucleotide sequence ID" value="NZ_CP106878.1"/>
</dbReference>